<evidence type="ECO:0000313" key="1">
    <source>
        <dbReference type="EMBL" id="KAJ0178056.1"/>
    </source>
</evidence>
<name>A0ACC1D2K9_9NEOP</name>
<organism evidence="1 2">
    <name type="scientific">Dendrolimus kikuchii</name>
    <dbReference type="NCBI Taxonomy" id="765133"/>
    <lineage>
        <taxon>Eukaryota</taxon>
        <taxon>Metazoa</taxon>
        <taxon>Ecdysozoa</taxon>
        <taxon>Arthropoda</taxon>
        <taxon>Hexapoda</taxon>
        <taxon>Insecta</taxon>
        <taxon>Pterygota</taxon>
        <taxon>Neoptera</taxon>
        <taxon>Endopterygota</taxon>
        <taxon>Lepidoptera</taxon>
        <taxon>Glossata</taxon>
        <taxon>Ditrysia</taxon>
        <taxon>Bombycoidea</taxon>
        <taxon>Lasiocampidae</taxon>
        <taxon>Dendrolimus</taxon>
    </lineage>
</organism>
<protein>
    <submittedName>
        <fullName evidence="1">Uncharacterized protein</fullName>
    </submittedName>
</protein>
<accession>A0ACC1D2K9</accession>
<proteinExistence type="predicted"/>
<dbReference type="Proteomes" id="UP000824533">
    <property type="component" value="Linkage Group LG10"/>
</dbReference>
<sequence length="135" mass="15328">MPLKRTPPKQPIATSPLLGEEMDSELQHCSSEPILNIERISDEPCASNYLAEEARQMFYHAYNAYMDNAYPAVELMPLSCKGRWKGVTWQVSKIKIDFLISVVVTAENYLQGSILTRVGYVIRLRKQAIVQGNHD</sequence>
<reference evidence="1 2" key="1">
    <citation type="journal article" date="2021" name="Front. Genet.">
        <title>Chromosome-Level Genome Assembly Reveals Significant Gene Expansion in the Toll and IMD Signaling Pathways of Dendrolimus kikuchii.</title>
        <authorList>
            <person name="Zhou J."/>
            <person name="Wu P."/>
            <person name="Xiong Z."/>
            <person name="Liu N."/>
            <person name="Zhao N."/>
            <person name="Ji M."/>
            <person name="Qiu Y."/>
            <person name="Yang B."/>
        </authorList>
    </citation>
    <scope>NUCLEOTIDE SEQUENCE [LARGE SCALE GENOMIC DNA]</scope>
    <source>
        <strain evidence="1">Ann1</strain>
    </source>
</reference>
<dbReference type="EMBL" id="CM034396">
    <property type="protein sequence ID" value="KAJ0178056.1"/>
    <property type="molecule type" value="Genomic_DNA"/>
</dbReference>
<gene>
    <name evidence="1" type="ORF">K1T71_005879</name>
</gene>
<comment type="caution">
    <text evidence="1">The sequence shown here is derived from an EMBL/GenBank/DDBJ whole genome shotgun (WGS) entry which is preliminary data.</text>
</comment>
<evidence type="ECO:0000313" key="2">
    <source>
        <dbReference type="Proteomes" id="UP000824533"/>
    </source>
</evidence>
<keyword evidence="2" id="KW-1185">Reference proteome</keyword>